<feature type="region of interest" description="Disordered" evidence="1">
    <location>
        <begin position="12"/>
        <end position="37"/>
    </location>
</feature>
<accession>A0A0W8E3H1</accession>
<evidence type="ECO:0000313" key="2">
    <source>
        <dbReference type="EMBL" id="KUG03017.1"/>
    </source>
</evidence>
<proteinExistence type="predicted"/>
<gene>
    <name evidence="2" type="ORF">ASZ90_019560</name>
</gene>
<evidence type="ECO:0000256" key="1">
    <source>
        <dbReference type="SAM" id="MobiDB-lite"/>
    </source>
</evidence>
<dbReference type="EMBL" id="LNQE01001896">
    <property type="protein sequence ID" value="KUG03017.1"/>
    <property type="molecule type" value="Genomic_DNA"/>
</dbReference>
<comment type="caution">
    <text evidence="2">The sequence shown here is derived from an EMBL/GenBank/DDBJ whole genome shotgun (WGS) entry which is preliminary data.</text>
</comment>
<sequence>MSCSRPVVCSCSPQADAGSKPWTAKPALGGGEEIRPD</sequence>
<organism evidence="2">
    <name type="scientific">hydrocarbon metagenome</name>
    <dbReference type="NCBI Taxonomy" id="938273"/>
    <lineage>
        <taxon>unclassified sequences</taxon>
        <taxon>metagenomes</taxon>
        <taxon>ecological metagenomes</taxon>
    </lineage>
</organism>
<protein>
    <submittedName>
        <fullName evidence="2">Uncharacterized protein</fullName>
    </submittedName>
</protein>
<name>A0A0W8E3H1_9ZZZZ</name>
<reference evidence="2" key="1">
    <citation type="journal article" date="2015" name="Proc. Natl. Acad. Sci. U.S.A.">
        <title>Networks of energetic and metabolic interactions define dynamics in microbial communities.</title>
        <authorList>
            <person name="Embree M."/>
            <person name="Liu J.K."/>
            <person name="Al-Bassam M.M."/>
            <person name="Zengler K."/>
        </authorList>
    </citation>
    <scope>NUCLEOTIDE SEQUENCE</scope>
</reference>
<dbReference type="AlphaFoldDB" id="A0A0W8E3H1"/>